<sequence>MIAFLVLLLPAGVLGVSLWFLVEDLLIIDVPPAISHRVMFRILCLAFNQIIKWGLLLEKLRICSMPRLIQFLLDLHPKMNDPKTMVTDMRFGTIQVRLYQPKGTSSGLRRGIIFYHGGGTVMGSIDLYHNTCNFLAQKTNSVLLSVGYRKLPDYHYPVGASDCLHAAIHFLKTLDIYGVDPSRVVISGDSIGASAAAFISQALVGRTDIPKLRAQILVYPALQGINLQLPSHQQNKNIQFLTRDFMILCFCRYFTIDPSWKDALLTGACVPAHMWEKYKKWLSADNLPERFRYKYQAEFPAPFNEAAYLETRHAFEVENVPLIADDQIVAQLPEALIVTCEWDILRDDGLLYKKRLEDQGVPVTWYHAEDGFHGCMVFLNGLISFPCTLNVGNVIVNFLKEI</sequence>
<keyword evidence="5" id="KW-1185">Reference proteome</keyword>
<dbReference type="Gene3D" id="3.40.50.1820">
    <property type="entry name" value="alpha/beta hydrolase"/>
    <property type="match status" value="1"/>
</dbReference>
<dbReference type="PANTHER" id="PTHR48081:SF32">
    <property type="entry name" value="ALPHA_BETA HYDROLASE FOLD-3 DOMAIN-CONTAINING PROTEIN"/>
    <property type="match status" value="1"/>
</dbReference>
<feature type="active site" evidence="3">
    <location>
        <position position="373"/>
    </location>
</feature>
<evidence type="ECO:0000256" key="3">
    <source>
        <dbReference type="PIRSR" id="PIRSR037251-1"/>
    </source>
</evidence>
<proteinExistence type="inferred from homology"/>
<feature type="active site" evidence="3">
    <location>
        <position position="190"/>
    </location>
</feature>
<dbReference type="InterPro" id="IPR029058">
    <property type="entry name" value="AB_hydrolase_fold"/>
</dbReference>
<dbReference type="InParanoid" id="A0A1S3GFG7"/>
<evidence type="ECO:0000313" key="6">
    <source>
        <dbReference type="RefSeq" id="XP_012887455.1"/>
    </source>
</evidence>
<evidence type="ECO:0000313" key="5">
    <source>
        <dbReference type="Proteomes" id="UP000081671"/>
    </source>
</evidence>
<dbReference type="ESTHER" id="dipor-a0a1s3gfg7">
    <property type="family name" value="Arylacetamide_deacetylase"/>
</dbReference>
<dbReference type="Proteomes" id="UP000081671">
    <property type="component" value="Unplaced"/>
</dbReference>
<comment type="similarity">
    <text evidence="1">Belongs to the 'GDXG' lipolytic enzyme family.</text>
</comment>
<keyword evidence="2" id="KW-0378">Hydrolase</keyword>
<evidence type="ECO:0000256" key="2">
    <source>
        <dbReference type="ARBA" id="ARBA00022801"/>
    </source>
</evidence>
<dbReference type="RefSeq" id="XP_012887455.1">
    <property type="nucleotide sequence ID" value="XM_013032001.1"/>
</dbReference>
<reference evidence="6" key="1">
    <citation type="submission" date="2025-08" db="UniProtKB">
        <authorList>
            <consortium name="RefSeq"/>
        </authorList>
    </citation>
    <scope>IDENTIFICATION</scope>
    <source>
        <tissue evidence="6">Kidney</tissue>
    </source>
</reference>
<dbReference type="SUPFAM" id="SSF53474">
    <property type="entry name" value="alpha/beta-Hydrolases"/>
    <property type="match status" value="1"/>
</dbReference>
<gene>
    <name evidence="6" type="primary">LOC105997551</name>
</gene>
<evidence type="ECO:0000256" key="1">
    <source>
        <dbReference type="ARBA" id="ARBA00010515"/>
    </source>
</evidence>
<feature type="active site" evidence="3">
    <location>
        <position position="343"/>
    </location>
</feature>
<dbReference type="AlphaFoldDB" id="A0A1S3GFG7"/>
<dbReference type="PIRSF" id="PIRSF037251">
    <property type="entry name" value="Arylacetamide_deacetylase"/>
    <property type="match status" value="1"/>
</dbReference>
<dbReference type="GeneID" id="105997551"/>
<name>A0A1S3GFG7_DIPOR</name>
<dbReference type="GO" id="GO:0016020">
    <property type="term" value="C:membrane"/>
    <property type="evidence" value="ECO:0007669"/>
    <property type="project" value="InterPro"/>
</dbReference>
<dbReference type="PANTHER" id="PTHR48081">
    <property type="entry name" value="AB HYDROLASE SUPERFAMILY PROTEIN C4A8.06C"/>
    <property type="match status" value="1"/>
</dbReference>
<dbReference type="InterPro" id="IPR017157">
    <property type="entry name" value="Arylacetamide_deacetylase"/>
</dbReference>
<dbReference type="GO" id="GO:0052689">
    <property type="term" value="F:carboxylic ester hydrolase activity"/>
    <property type="evidence" value="ECO:0007669"/>
    <property type="project" value="InterPro"/>
</dbReference>
<accession>A0A1S3GFG7</accession>
<feature type="domain" description="Alpha/beta hydrolase fold-3" evidence="4">
    <location>
        <begin position="112"/>
        <end position="261"/>
    </location>
</feature>
<dbReference type="Pfam" id="PF07859">
    <property type="entry name" value="Abhydrolase_3"/>
    <property type="match status" value="2"/>
</dbReference>
<organism evidence="5 6">
    <name type="scientific">Dipodomys ordii</name>
    <name type="common">Ord's kangaroo rat</name>
    <dbReference type="NCBI Taxonomy" id="10020"/>
    <lineage>
        <taxon>Eukaryota</taxon>
        <taxon>Metazoa</taxon>
        <taxon>Chordata</taxon>
        <taxon>Craniata</taxon>
        <taxon>Vertebrata</taxon>
        <taxon>Euteleostomi</taxon>
        <taxon>Mammalia</taxon>
        <taxon>Eutheria</taxon>
        <taxon>Euarchontoglires</taxon>
        <taxon>Glires</taxon>
        <taxon>Rodentia</taxon>
        <taxon>Castorimorpha</taxon>
        <taxon>Heteromyidae</taxon>
        <taxon>Dipodomyinae</taxon>
        <taxon>Dipodomys</taxon>
    </lineage>
</organism>
<protein>
    <submittedName>
        <fullName evidence="6">Arylacetamide deacetylase-like 4</fullName>
    </submittedName>
</protein>
<evidence type="ECO:0000259" key="4">
    <source>
        <dbReference type="Pfam" id="PF07859"/>
    </source>
</evidence>
<feature type="domain" description="Alpha/beta hydrolase fold-3" evidence="4">
    <location>
        <begin position="308"/>
        <end position="376"/>
    </location>
</feature>
<dbReference type="InterPro" id="IPR013094">
    <property type="entry name" value="AB_hydrolase_3"/>
</dbReference>
<dbReference type="InterPro" id="IPR050300">
    <property type="entry name" value="GDXG_lipolytic_enzyme"/>
</dbReference>
<dbReference type="OrthoDB" id="408631at2759"/>
<dbReference type="KEGG" id="dord:105997551"/>